<dbReference type="NCBIfam" id="TIGR01901">
    <property type="entry name" value="adhes_NPXG"/>
    <property type="match status" value="1"/>
</dbReference>
<reference evidence="2 3" key="1">
    <citation type="journal article" date="2021" name="Mar. Drugs">
        <title>Genome Reduction and Secondary Metabolism of the Marine Sponge-Associated Cyanobacterium Leptothoe.</title>
        <authorList>
            <person name="Konstantinou D."/>
            <person name="Popin R.V."/>
            <person name="Fewer D.P."/>
            <person name="Sivonen K."/>
            <person name="Gkelis S."/>
        </authorList>
    </citation>
    <scope>NUCLEOTIDE SEQUENCE [LARGE SCALE GENOMIC DNA]</scope>
    <source>
        <strain evidence="2 3">TAU-MAC 1615</strain>
    </source>
</reference>
<dbReference type="InterPro" id="IPR012334">
    <property type="entry name" value="Pectin_lyas_fold"/>
</dbReference>
<evidence type="ECO:0000313" key="3">
    <source>
        <dbReference type="Proteomes" id="UP001196661"/>
    </source>
</evidence>
<dbReference type="RefSeq" id="WP_215617948.1">
    <property type="nucleotide sequence ID" value="NZ_JADOER010000005.1"/>
</dbReference>
<dbReference type="Pfam" id="PF05860">
    <property type="entry name" value="TPS"/>
    <property type="match status" value="1"/>
</dbReference>
<dbReference type="Proteomes" id="UP001196661">
    <property type="component" value="Unassembled WGS sequence"/>
</dbReference>
<protein>
    <submittedName>
        <fullName evidence="2">Filamentous hemagglutinin N-terminal domain-containing protein</fullName>
    </submittedName>
</protein>
<sequence length="793" mass="81212">MPPPLNGLRVWLVSQAILLCFLRTKAYGQEVTPDGSTTTPNPGSCVTFCTISGGTTDRTGTNLFHSFTEFSVPTNGTVIFNHDPTIQNIFTRVTGANRSAIDGILRTNGTSEANLFLLNPNGIFFGPNSSLDISGSFMVTTADAIQFGNQGIFDTQNPDNNLATLTVDPSAFIFSQTTTQPIISQSAGLDPLFFFPVGLSVQDEKSLILLGGDVLIEASENFFLSGGVLTAPSGQIELGGIQGTGTVDLLINRNNFSLSYEPDTALADILIDNGTLNTSSIFGGRAGNVTINGNNVSLTNSSGIPSDTFTQDNAGNILINANSSLQLSNSSISSVTGAAGDGGSITIITDFLSLDATSALNTVTFGPGDAGNIKVQAETVLLDESNIFSSAQGFFGGFGDVGDVGTIDIETNTLTLDNSSRLDTLTDGEATDTQTIGIIAINATGLVTLGGDSVITSETLGERNASNITINAVELILQDSSSISASANEVATGSGGTINITADRLNTTSEASISASSTGASSAGDIILQINERLAVQDGAEITVSGTGTGNSGTLNIISDLISLNNGNILAAVAAGEEGNINLDIGNALVLRNDSLISAAATNAANGGNVNIASPFIIALSPGSKGNDILASAQAGNGGFITIQANTLFNIAATTTPDPRGNNINDINATSGTGINGEVIITTLQVDPDEGTLRLAPTPGESKISQGCQAGGDINGEFVASGNGGTRPSPYDLLSNNGIQEDILPPGQTIAQPTNTILTEATNWRKNTQGQVELIPETTYHSACQHTFTGGAS</sequence>
<evidence type="ECO:0000313" key="2">
    <source>
        <dbReference type="EMBL" id="MBT9312044.1"/>
    </source>
</evidence>
<dbReference type="EMBL" id="JADOER010000005">
    <property type="protein sequence ID" value="MBT9312044.1"/>
    <property type="molecule type" value="Genomic_DNA"/>
</dbReference>
<feature type="domain" description="Filamentous haemagglutinin FhaB/tRNA nuclease CdiA-like TPS" evidence="1">
    <location>
        <begin position="34"/>
        <end position="148"/>
    </location>
</feature>
<name>A0ABS5Y3V0_9CYAN</name>
<comment type="caution">
    <text evidence="2">The sequence shown here is derived from an EMBL/GenBank/DDBJ whole genome shotgun (WGS) entry which is preliminary data.</text>
</comment>
<organism evidence="2 3">
    <name type="scientific">Leptothoe kymatousa TAU-MAC 1615</name>
    <dbReference type="NCBI Taxonomy" id="2364775"/>
    <lineage>
        <taxon>Bacteria</taxon>
        <taxon>Bacillati</taxon>
        <taxon>Cyanobacteriota</taxon>
        <taxon>Cyanophyceae</taxon>
        <taxon>Nodosilineales</taxon>
        <taxon>Cymatolegaceae</taxon>
        <taxon>Leptothoe</taxon>
        <taxon>Leptothoe kymatousa</taxon>
    </lineage>
</organism>
<accession>A0ABS5Y3V0</accession>
<dbReference type="InterPro" id="IPR011050">
    <property type="entry name" value="Pectin_lyase_fold/virulence"/>
</dbReference>
<proteinExistence type="predicted"/>
<dbReference type="SUPFAM" id="SSF51126">
    <property type="entry name" value="Pectin lyase-like"/>
    <property type="match status" value="1"/>
</dbReference>
<dbReference type="Gene3D" id="2.160.20.10">
    <property type="entry name" value="Single-stranded right-handed beta-helix, Pectin lyase-like"/>
    <property type="match status" value="2"/>
</dbReference>
<evidence type="ECO:0000259" key="1">
    <source>
        <dbReference type="SMART" id="SM00912"/>
    </source>
</evidence>
<keyword evidence="3" id="KW-1185">Reference proteome</keyword>
<gene>
    <name evidence="2" type="ORF">IXB28_07485</name>
</gene>
<dbReference type="SMART" id="SM00912">
    <property type="entry name" value="Haemagg_act"/>
    <property type="match status" value="1"/>
</dbReference>
<dbReference type="InterPro" id="IPR008638">
    <property type="entry name" value="FhaB/CdiA-like_TPS"/>
</dbReference>